<dbReference type="SUPFAM" id="SSF51905">
    <property type="entry name" value="FAD/NAD(P)-binding domain"/>
    <property type="match status" value="1"/>
</dbReference>
<dbReference type="STRING" id="660025.F9F2C6"/>
<dbReference type="PANTHER" id="PTHR42923:SF26">
    <property type="entry name" value="FMN REDUCTASE LOT6, PUTATIVE (AFU_ORTHOLOGUE AFUA_7G06600)-RELATED"/>
    <property type="match status" value="1"/>
</dbReference>
<comment type="caution">
    <text evidence="3">The sequence shown here is derived from an EMBL/GenBank/DDBJ whole genome shotgun (WGS) entry which is preliminary data.</text>
</comment>
<keyword evidence="1" id="KW-0812">Transmembrane</keyword>
<dbReference type="InterPro" id="IPR036188">
    <property type="entry name" value="FAD/NAD-bd_sf"/>
</dbReference>
<keyword evidence="1" id="KW-0472">Membrane</keyword>
<sequence>MRRCTYLITIGLGVFSKAILVTIGYHNSAFYIKYNVVDKLVTHLKIFRKYYILFYLHYGAILLSSDQESNSIPSHSFSMKFYTCAIVLASCVVAIAKTVHVDVAVIGGGSSGIHAAINLKDAGARVAVIEKKDQIGGHAETYINPKTKVPANIGVVLFENTKTVQKYLSRLGVATARHNPFNATRPTKMYDFTLGVSVPAQNELEAAATKEAMAVAMQTYSENVLSKYQWIDQGYHVPDPVPQELLLPFGQFAQQNNFSAILPLISQLNWYPGNITTIPTLYGIKKFGPGLLQAVSGEFLVAASGDTRSIYKAASAVLGKDTYLNSELVRVRRNKEGAVVTIRQKRKTFSINAKKLVVAVPQTMENMKAFDLSKTERNLFSKFSGFGYVAGIVDIPGLDVSLQNVGIMTPAKNPMIPGSNAYVYSGSPNQFLLGVAFGNTDYTVADSTILVRKELTTLARVGAVPIDTAKRVTFPYITNHVPYDLHVNVEEIAKGFYTELLELEGSLNTYWTGAAFAGHNSGLIWKWHDGTVLPALKKDLGL</sequence>
<dbReference type="InterPro" id="IPR002937">
    <property type="entry name" value="Amino_oxidase"/>
</dbReference>
<evidence type="ECO:0000256" key="1">
    <source>
        <dbReference type="SAM" id="Phobius"/>
    </source>
</evidence>
<reference evidence="3" key="1">
    <citation type="journal article" date="2012" name="Mol. Plant Microbe Interact.">
        <title>A highly conserved effector in Fusarium oxysporum is required for full virulence on Arabidopsis.</title>
        <authorList>
            <person name="Thatcher L.F."/>
            <person name="Gardiner D.M."/>
            <person name="Kazan K."/>
            <person name="Manners J."/>
        </authorList>
    </citation>
    <scope>NUCLEOTIDE SEQUENCE [LARGE SCALE GENOMIC DNA]</scope>
    <source>
        <strain evidence="3">Fo5176</strain>
    </source>
</reference>
<dbReference type="AlphaFoldDB" id="F9F2C6"/>
<dbReference type="Gene3D" id="3.30.70.1990">
    <property type="match status" value="1"/>
</dbReference>
<dbReference type="Pfam" id="PF01593">
    <property type="entry name" value="Amino_oxidase"/>
    <property type="match status" value="1"/>
</dbReference>
<dbReference type="EMBL" id="AFQF01000149">
    <property type="protein sequence ID" value="EGU88928.1"/>
    <property type="molecule type" value="Genomic_DNA"/>
</dbReference>
<accession>F9F2C6</accession>
<dbReference type="GO" id="GO:0016491">
    <property type="term" value="F:oxidoreductase activity"/>
    <property type="evidence" value="ECO:0007669"/>
    <property type="project" value="InterPro"/>
</dbReference>
<proteinExistence type="predicted"/>
<keyword evidence="1" id="KW-1133">Transmembrane helix</keyword>
<name>F9F2C6_FUSOF</name>
<evidence type="ECO:0000259" key="2">
    <source>
        <dbReference type="Pfam" id="PF01593"/>
    </source>
</evidence>
<protein>
    <recommendedName>
        <fullName evidence="2">Amine oxidase domain-containing protein</fullName>
    </recommendedName>
</protein>
<feature type="domain" description="Amine oxidase" evidence="2">
    <location>
        <begin position="111"/>
        <end position="362"/>
    </location>
</feature>
<feature type="transmembrane region" description="Helical" evidence="1">
    <location>
        <begin position="7"/>
        <end position="26"/>
    </location>
</feature>
<dbReference type="PANTHER" id="PTHR42923">
    <property type="entry name" value="PROTOPORPHYRINOGEN OXIDASE"/>
    <property type="match status" value="1"/>
</dbReference>
<dbReference type="Gene3D" id="1.10.405.20">
    <property type="match status" value="1"/>
</dbReference>
<gene>
    <name evidence="3" type="ORF">FOXB_00550</name>
</gene>
<dbReference type="Gene3D" id="3.50.50.60">
    <property type="entry name" value="FAD/NAD(P)-binding domain"/>
    <property type="match status" value="1"/>
</dbReference>
<organism evidence="3">
    <name type="scientific">Fusarium oxysporum (strain Fo5176)</name>
    <name type="common">Fusarium vascular wilt</name>
    <dbReference type="NCBI Taxonomy" id="660025"/>
    <lineage>
        <taxon>Eukaryota</taxon>
        <taxon>Fungi</taxon>
        <taxon>Dikarya</taxon>
        <taxon>Ascomycota</taxon>
        <taxon>Pezizomycotina</taxon>
        <taxon>Sordariomycetes</taxon>
        <taxon>Hypocreomycetidae</taxon>
        <taxon>Hypocreales</taxon>
        <taxon>Nectriaceae</taxon>
        <taxon>Fusarium</taxon>
        <taxon>Fusarium oxysporum species complex</taxon>
    </lineage>
</organism>
<evidence type="ECO:0000313" key="3">
    <source>
        <dbReference type="EMBL" id="EGU88928.1"/>
    </source>
</evidence>
<dbReference type="OrthoDB" id="68575at2759"/>
<dbReference type="InterPro" id="IPR050464">
    <property type="entry name" value="Zeta_carotene_desat/Oxidored"/>
</dbReference>